<gene>
    <name evidence="1" type="ORF">J3R75_000426</name>
</gene>
<dbReference type="RefSeq" id="WP_307259640.1">
    <property type="nucleotide sequence ID" value="NZ_JAUSVL010000001.1"/>
</dbReference>
<dbReference type="AlphaFoldDB" id="A0AAE3VDP7"/>
<name>A0AAE3VDP7_9BACT</name>
<reference evidence="1" key="1">
    <citation type="submission" date="2023-07" db="EMBL/GenBank/DDBJ databases">
        <title>Genomic Encyclopedia of Type Strains, Phase IV (KMG-IV): sequencing the most valuable type-strain genomes for metagenomic binning, comparative biology and taxonomic classification.</title>
        <authorList>
            <person name="Goeker M."/>
        </authorList>
    </citation>
    <scope>NUCLEOTIDE SEQUENCE</scope>
    <source>
        <strain evidence="1">DSM 24202</strain>
    </source>
</reference>
<accession>A0AAE3VDP7</accession>
<comment type="caution">
    <text evidence="1">The sequence shown here is derived from an EMBL/GenBank/DDBJ whole genome shotgun (WGS) entry which is preliminary data.</text>
</comment>
<organism evidence="1 2">
    <name type="scientific">Oligosphaera ethanolica</name>
    <dbReference type="NCBI Taxonomy" id="760260"/>
    <lineage>
        <taxon>Bacteria</taxon>
        <taxon>Pseudomonadati</taxon>
        <taxon>Lentisphaerota</taxon>
        <taxon>Oligosphaeria</taxon>
        <taxon>Oligosphaerales</taxon>
        <taxon>Oligosphaeraceae</taxon>
        <taxon>Oligosphaera</taxon>
    </lineage>
</organism>
<dbReference type="InterPro" id="IPR021459">
    <property type="entry name" value="GH101-related"/>
</dbReference>
<evidence type="ECO:0000313" key="1">
    <source>
        <dbReference type="EMBL" id="MDQ0288319.1"/>
    </source>
</evidence>
<dbReference type="EMBL" id="JAUSVL010000001">
    <property type="protein sequence ID" value="MDQ0288319.1"/>
    <property type="molecule type" value="Genomic_DNA"/>
</dbReference>
<dbReference type="Pfam" id="PF11308">
    <property type="entry name" value="Glyco_hydro_129"/>
    <property type="match status" value="1"/>
</dbReference>
<sequence>MFHIDNQQLRISFSAEAGISVSDKASGAVFTQVPCPYTISDAAADEQSISYTVHAGGLPIRARLAFAGEGEITLDLEAAGPMTGDIAYPPAWQMAANDAGVYPIGTGFAFPVNDPSIRVPPEMPFFSGSTGLALFGFIRDGHHVFTGIEKGFDAVMKHERKDDGLLYTQVHWRNEKGQFGYPRQSRWFFASSLDDVAAAYRRWRENMGWVVTLKDKIRHTPSVARLIGAADIWLWDDNNMNRLYGRPEVSDVTPRDVHRVASEMIGLGMTRVLWQSFEGENADDCAWLKSRGFLVGKYEVYRDVLPKPIADLVIPYRKKRSVNTRHWPDIVRTTADGDYAKAWAIHGTDGQMHYQHAVCDICALRLTMENVPPDIAAIGYDSRFIDVQAGAALTECYHPLHPQTRTTAQRYINAQLDFLADIGLTAGVEVGSEAAGRAFHFSEGLLSPGCYRAEDAGRRMNTLYYGDDIPAQIHRYMLNPFYRVPLWDLIYHDCTVSTWYWGDSSNCCPELMPVRDLFNALYGLPPLYSLNMSQWDTLKKDIAKSYHRATATARKTALSRMTSFAWISPDGMIQQTRFANGVTVIANFSAEPYTLDDKTVIPPKDYLCRE</sequence>
<protein>
    <submittedName>
        <fullName evidence="1">Uncharacterized protein</fullName>
    </submittedName>
</protein>
<keyword evidence="2" id="KW-1185">Reference proteome</keyword>
<evidence type="ECO:0000313" key="2">
    <source>
        <dbReference type="Proteomes" id="UP001238163"/>
    </source>
</evidence>
<dbReference type="Proteomes" id="UP001238163">
    <property type="component" value="Unassembled WGS sequence"/>
</dbReference>
<proteinExistence type="predicted"/>